<dbReference type="GO" id="GO:0008017">
    <property type="term" value="F:microtubule binding"/>
    <property type="evidence" value="ECO:0007669"/>
    <property type="project" value="InterPro"/>
</dbReference>
<evidence type="ECO:0000313" key="10">
    <source>
        <dbReference type="Proteomes" id="UP001162480"/>
    </source>
</evidence>
<evidence type="ECO:0000313" key="9">
    <source>
        <dbReference type="EMBL" id="CAI9714934.1"/>
    </source>
</evidence>
<dbReference type="Gene3D" id="3.40.850.10">
    <property type="entry name" value="Kinesin motor domain"/>
    <property type="match status" value="1"/>
</dbReference>
<dbReference type="GO" id="GO:0005874">
    <property type="term" value="C:microtubule"/>
    <property type="evidence" value="ECO:0007669"/>
    <property type="project" value="UniProtKB-KW"/>
</dbReference>
<dbReference type="GO" id="GO:0003777">
    <property type="term" value="F:microtubule motor activity"/>
    <property type="evidence" value="ECO:0007669"/>
    <property type="project" value="InterPro"/>
</dbReference>
<name>A0AA36EVL4_OCTVU</name>
<evidence type="ECO:0000256" key="7">
    <source>
        <dbReference type="SAM" id="MobiDB-lite"/>
    </source>
</evidence>
<keyword evidence="10" id="KW-1185">Reference proteome</keyword>
<keyword evidence="3 5" id="KW-0067">ATP-binding</keyword>
<dbReference type="GO" id="GO:0005524">
    <property type="term" value="F:ATP binding"/>
    <property type="evidence" value="ECO:0007669"/>
    <property type="project" value="UniProtKB-UniRule"/>
</dbReference>
<dbReference type="SUPFAM" id="SSF52540">
    <property type="entry name" value="P-loop containing nucleoside triphosphate hydrolases"/>
    <property type="match status" value="1"/>
</dbReference>
<dbReference type="AlphaFoldDB" id="A0AA36EVL4"/>
<dbReference type="Proteomes" id="UP001162480">
    <property type="component" value="Chromosome 1"/>
</dbReference>
<dbReference type="SMART" id="SM00129">
    <property type="entry name" value="KISc"/>
    <property type="match status" value="1"/>
</dbReference>
<reference evidence="9" key="1">
    <citation type="submission" date="2023-08" db="EMBL/GenBank/DDBJ databases">
        <authorList>
            <person name="Alioto T."/>
            <person name="Alioto T."/>
            <person name="Gomez Garrido J."/>
        </authorList>
    </citation>
    <scope>NUCLEOTIDE SEQUENCE</scope>
</reference>
<feature type="domain" description="Kinesin motor" evidence="8">
    <location>
        <begin position="360"/>
        <end position="672"/>
    </location>
</feature>
<dbReference type="PANTHER" id="PTHR47972:SF28">
    <property type="entry name" value="KINESIN-LIKE PROTEIN KLP-3"/>
    <property type="match status" value="1"/>
</dbReference>
<evidence type="ECO:0000256" key="2">
    <source>
        <dbReference type="ARBA" id="ARBA00022741"/>
    </source>
</evidence>
<keyword evidence="6" id="KW-0493">Microtubule</keyword>
<dbReference type="InterPro" id="IPR027640">
    <property type="entry name" value="Kinesin-like_fam"/>
</dbReference>
<keyword evidence="2 5" id="KW-0547">Nucleotide-binding</keyword>
<feature type="region of interest" description="Disordered" evidence="7">
    <location>
        <begin position="674"/>
        <end position="745"/>
    </location>
</feature>
<dbReference type="PROSITE" id="PS50067">
    <property type="entry name" value="KINESIN_MOTOR_2"/>
    <property type="match status" value="1"/>
</dbReference>
<dbReference type="InterPro" id="IPR036961">
    <property type="entry name" value="Kinesin_motor_dom_sf"/>
</dbReference>
<dbReference type="InterPro" id="IPR019821">
    <property type="entry name" value="Kinesin_motor_CS"/>
</dbReference>
<dbReference type="GO" id="GO:0007018">
    <property type="term" value="P:microtubule-based movement"/>
    <property type="evidence" value="ECO:0007669"/>
    <property type="project" value="InterPro"/>
</dbReference>
<comment type="subcellular location">
    <subcellularLocation>
        <location evidence="1">Cytoplasm</location>
        <location evidence="1">Cytoskeleton</location>
    </subcellularLocation>
</comment>
<protein>
    <recommendedName>
        <fullName evidence="6">Kinesin-like protein</fullName>
    </recommendedName>
</protein>
<accession>A0AA36EVL4</accession>
<dbReference type="PANTHER" id="PTHR47972">
    <property type="entry name" value="KINESIN-LIKE PROTEIN KLP-3"/>
    <property type="match status" value="1"/>
</dbReference>
<feature type="region of interest" description="Disordered" evidence="7">
    <location>
        <begin position="38"/>
        <end position="63"/>
    </location>
</feature>
<evidence type="ECO:0000256" key="5">
    <source>
        <dbReference type="PROSITE-ProRule" id="PRU00283"/>
    </source>
</evidence>
<sequence length="745" mass="84258">MSNNPLVDKANSISKWFISSRNMEQSSETVTSKKRLAFNQSTSSKPSKVPRLVTPTNSDMKKTNDVKNLGLSTIPRSQKITDDIKTDFSETINEIQYIFIEGQKKLNKLLNEVLQVDDQGTPNSATQTSDKPLNGDANMQYSPVQSDLKTTEVANTESEGDNSPILTSLDATFQILPEYEDKICQTELTYERCRCLAVSGYKDKVCQTEPEFQNCFNDLSARNTANAYYQICLNSETSPRTSSEGDLESPRTETNHGMLPHCILESNLNSVQSSLTCTNENACSGSRKLPPELFSRFLNHLEDYLASFCTEQFLQTWDGMEQQNMARKHHNPEAELISRYKQEMALRRKYHNQLMKIKGNIRVFCRIRPLDPNIEGTNEDCVYISPDNKDVVLVKHRKKLLNFEMSLVFPQDCTQSQLFEEVESLITSCIDGFNVCIVAYGQTGSGKTYTMEGTLTDPGINPRALNELFNEISAKHDWIYSVYVSMLEIYNEQIRDLLSIEQSKLEVWNIEGQNSIRQKANSLLEVNEMYLRGKKNRVTAPTNMNSASSRSHTLLLVEVEGQNVITNTRTKGKLYLIDLAGSENVVKSGVDGQQLKEAGFINKSLSTFCDVLNAIIMKKPHIPFRNSKLTHLLQDSLGGNSKTLLITQVSPSMLHLTETLRTLQFAQRLQSMQIGDTPIRSREKVNNTENNGMENETTELKTPNAERSRESGQLQPRFASLHTVSTPRVSNGKFKKRNIAKQYRQ</sequence>
<evidence type="ECO:0000256" key="1">
    <source>
        <dbReference type="ARBA" id="ARBA00004245"/>
    </source>
</evidence>
<keyword evidence="4" id="KW-0963">Cytoplasm</keyword>
<evidence type="ECO:0000256" key="3">
    <source>
        <dbReference type="ARBA" id="ARBA00022840"/>
    </source>
</evidence>
<organism evidence="9 10">
    <name type="scientific">Octopus vulgaris</name>
    <name type="common">Common octopus</name>
    <dbReference type="NCBI Taxonomy" id="6645"/>
    <lineage>
        <taxon>Eukaryota</taxon>
        <taxon>Metazoa</taxon>
        <taxon>Spiralia</taxon>
        <taxon>Lophotrochozoa</taxon>
        <taxon>Mollusca</taxon>
        <taxon>Cephalopoda</taxon>
        <taxon>Coleoidea</taxon>
        <taxon>Octopodiformes</taxon>
        <taxon>Octopoda</taxon>
        <taxon>Incirrata</taxon>
        <taxon>Octopodidae</taxon>
        <taxon>Octopus</taxon>
    </lineage>
</organism>
<keyword evidence="5 6" id="KW-0505">Motor protein</keyword>
<keyword evidence="4" id="KW-0206">Cytoskeleton</keyword>
<evidence type="ECO:0000259" key="8">
    <source>
        <dbReference type="PROSITE" id="PS50067"/>
    </source>
</evidence>
<dbReference type="PROSITE" id="PS00411">
    <property type="entry name" value="KINESIN_MOTOR_1"/>
    <property type="match status" value="1"/>
</dbReference>
<gene>
    <name evidence="9" type="ORF">OCTVUL_1B012377</name>
</gene>
<proteinExistence type="inferred from homology"/>
<dbReference type="EMBL" id="OX597814">
    <property type="protein sequence ID" value="CAI9714934.1"/>
    <property type="molecule type" value="Genomic_DNA"/>
</dbReference>
<feature type="binding site" evidence="5">
    <location>
        <begin position="441"/>
        <end position="448"/>
    </location>
    <ligand>
        <name>ATP</name>
        <dbReference type="ChEBI" id="CHEBI:30616"/>
    </ligand>
</feature>
<dbReference type="PRINTS" id="PR00380">
    <property type="entry name" value="KINESINHEAVY"/>
</dbReference>
<evidence type="ECO:0000256" key="4">
    <source>
        <dbReference type="ARBA" id="ARBA00023212"/>
    </source>
</evidence>
<dbReference type="InterPro" id="IPR001752">
    <property type="entry name" value="Kinesin_motor_dom"/>
</dbReference>
<comment type="similarity">
    <text evidence="5 6">Belongs to the TRAFAC class myosin-kinesin ATPase superfamily. Kinesin family.</text>
</comment>
<evidence type="ECO:0000256" key="6">
    <source>
        <dbReference type="RuleBase" id="RU000394"/>
    </source>
</evidence>
<feature type="compositionally biased region" description="Basic residues" evidence="7">
    <location>
        <begin position="733"/>
        <end position="745"/>
    </location>
</feature>
<dbReference type="Pfam" id="PF00225">
    <property type="entry name" value="Kinesin"/>
    <property type="match status" value="1"/>
</dbReference>
<dbReference type="InterPro" id="IPR027417">
    <property type="entry name" value="P-loop_NTPase"/>
</dbReference>